<feature type="region of interest" description="Disordered" evidence="1">
    <location>
        <begin position="761"/>
        <end position="854"/>
    </location>
</feature>
<reference evidence="3" key="1">
    <citation type="journal article" date="2018" name="Nat. Microbiol.">
        <title>Leveraging single-cell genomics to expand the fungal tree of life.</title>
        <authorList>
            <person name="Ahrendt S.R."/>
            <person name="Quandt C.A."/>
            <person name="Ciobanu D."/>
            <person name="Clum A."/>
            <person name="Salamov A."/>
            <person name="Andreopoulos B."/>
            <person name="Cheng J.F."/>
            <person name="Woyke T."/>
            <person name="Pelin A."/>
            <person name="Henrissat B."/>
            <person name="Reynolds N.K."/>
            <person name="Benny G.L."/>
            <person name="Smith M.E."/>
            <person name="James T.Y."/>
            <person name="Grigoriev I.V."/>
        </authorList>
    </citation>
    <scope>NUCLEOTIDE SEQUENCE [LARGE SCALE GENOMIC DNA]</scope>
    <source>
        <strain evidence="3">RSA 468</strain>
    </source>
</reference>
<dbReference type="Proteomes" id="UP000268162">
    <property type="component" value="Unassembled WGS sequence"/>
</dbReference>
<evidence type="ECO:0000313" key="2">
    <source>
        <dbReference type="EMBL" id="RKP39265.1"/>
    </source>
</evidence>
<feature type="region of interest" description="Disordered" evidence="1">
    <location>
        <begin position="471"/>
        <end position="525"/>
    </location>
</feature>
<accession>A0A4P9ZZU1</accession>
<feature type="compositionally biased region" description="Low complexity" evidence="1">
    <location>
        <begin position="763"/>
        <end position="782"/>
    </location>
</feature>
<feature type="compositionally biased region" description="Low complexity" evidence="1">
    <location>
        <begin position="260"/>
        <end position="291"/>
    </location>
</feature>
<gene>
    <name evidence="2" type="ORF">BJ085DRAFT_29626</name>
</gene>
<dbReference type="EMBL" id="ML002285">
    <property type="protein sequence ID" value="RKP39265.1"/>
    <property type="molecule type" value="Genomic_DNA"/>
</dbReference>
<organism evidence="2 3">
    <name type="scientific">Dimargaris cristalligena</name>
    <dbReference type="NCBI Taxonomy" id="215637"/>
    <lineage>
        <taxon>Eukaryota</taxon>
        <taxon>Fungi</taxon>
        <taxon>Fungi incertae sedis</taxon>
        <taxon>Zoopagomycota</taxon>
        <taxon>Kickxellomycotina</taxon>
        <taxon>Dimargaritomycetes</taxon>
        <taxon>Dimargaritales</taxon>
        <taxon>Dimargaritaceae</taxon>
        <taxon>Dimargaris</taxon>
    </lineage>
</organism>
<feature type="compositionally biased region" description="Basic and acidic residues" evidence="1">
    <location>
        <begin position="812"/>
        <end position="826"/>
    </location>
</feature>
<proteinExistence type="predicted"/>
<keyword evidence="3" id="KW-1185">Reference proteome</keyword>
<dbReference type="AlphaFoldDB" id="A0A4P9ZZU1"/>
<evidence type="ECO:0000313" key="3">
    <source>
        <dbReference type="Proteomes" id="UP000268162"/>
    </source>
</evidence>
<feature type="compositionally biased region" description="Pro residues" evidence="1">
    <location>
        <begin position="473"/>
        <end position="498"/>
    </location>
</feature>
<evidence type="ECO:0000256" key="1">
    <source>
        <dbReference type="SAM" id="MobiDB-lite"/>
    </source>
</evidence>
<feature type="region of interest" description="Disordered" evidence="1">
    <location>
        <begin position="556"/>
        <end position="584"/>
    </location>
</feature>
<name>A0A4P9ZZU1_9FUNG</name>
<protein>
    <submittedName>
        <fullName evidence="2">Uncharacterized protein</fullName>
    </submittedName>
</protein>
<sequence>MTTFPLQTTLALWNLPRADHLTPPVCIDWGDGSAPTTGNLLPSILGATSVTALTVVPQASPGPVSSPSPPASADLVLGLYNGAILHARLTNPGPAGPMAATATTPVGLQMDMERIVPASTAHSAPVAILKAFRYASEYDAAGEPVVLTISRNGEAKLVSLWDGRCLRHNPQVFPVPGGGNPHQLACMVALWSTGHDNWVATLAGCYHAADRPSTFQLVTCTVNGVLQTWTIRLDALLAHSDHSRWHAWADRQRSLTGAAHGPSSSHSSNNGKKPPPRSGSSASQSSTGSSGRPEPNLPAWPANPYRLTGRYSKLGDPIHYLSLRSTATGQSMFVALSRKMAKLFRLDGETLTESIRWTIPQDDNSELRGAEFFNGQAGVVIWNQFGNSLYISLGQNLGRPPTGGGSSGSPSRLTFLQAQEINGGTSPRPHPAINCVLRDSGRSDHLLSWINCPGNPGLRLFDLDQVMVTSQRPPAPVRSLPGPPNLATPSPPPQPQTQPPHNLTIDPTAGGPRRGSAGLRPIASTDSFHDLLATSPYPRRDASPQFQPPLKSLALPTVSTTHSHSSSFDPHIKSSRKSSTSSPLSLFTVPNMSPTISSPGALSSGGVNGGANHALLGPRRLSATHRGVQPGMLGQSRMPGLQVRVVSASANSDRPPPDSPGIASTFRELLKGDPDLPPVPASCATTATARYAASASASFDTTTATAAPTNFQMPKKDATALMRNALSASSSPVLGPQRVAEDWGAGGIPSVIRKQLNASLPGQPSASFQLPPSSSASSALSAEGILAPGSHPSTRDRAAGGVRASPPPVIRLDNDREDPGRDDGTKDPPSSPLISPVDYRSSGQRRAASTRVEPMYSWQARPIAGASTTPMAPQPDWKRAPLSCPSDHLREQAPDPMGFSVIHRQLNGPRPLTLLSDGRLVVGLEGGHAAILGLSDYLQRDSHGHESLLQSNASKDDPTSYPLISPAFNTAAWRVPPVLLLPPDTVSSPLTALTEWEGRVWGSAHLSLTGSSPTSPTPDRTGSCLSASMSSLALSPLNPPLRLMLGGNRNGQLLVWYLPSQPPRAGWKGESLSRT</sequence>
<feature type="region of interest" description="Disordered" evidence="1">
    <location>
        <begin position="254"/>
        <end position="301"/>
    </location>
</feature>